<evidence type="ECO:0008006" key="5">
    <source>
        <dbReference type="Google" id="ProtNLM"/>
    </source>
</evidence>
<keyword evidence="2" id="KW-1133">Transmembrane helix</keyword>
<gene>
    <name evidence="3" type="ORF">GJD93_06790</name>
</gene>
<dbReference type="EMBL" id="CP046045">
    <property type="protein sequence ID" value="QGM27400.1"/>
    <property type="molecule type" value="Genomic_DNA"/>
</dbReference>
<evidence type="ECO:0000313" key="4">
    <source>
        <dbReference type="Proteomes" id="UP000405075"/>
    </source>
</evidence>
<accession>A0AAP9GV01</accession>
<dbReference type="Proteomes" id="UP000405075">
    <property type="component" value="Chromosome"/>
</dbReference>
<evidence type="ECO:0000313" key="3">
    <source>
        <dbReference type="EMBL" id="QGM27400.1"/>
    </source>
</evidence>
<dbReference type="RefSeq" id="WP_154320643.1">
    <property type="nucleotide sequence ID" value="NZ_CP046045.1"/>
</dbReference>
<dbReference type="AlphaFoldDB" id="A0AAP9GV01"/>
<keyword evidence="2" id="KW-0472">Membrane</keyword>
<reference evidence="4" key="1">
    <citation type="submission" date="2019-11" db="EMBL/GenBank/DDBJ databases">
        <title>Escherichia coli 1916D6.</title>
        <authorList>
            <person name="Yao H."/>
            <person name="Du X."/>
            <person name="Yu R."/>
            <person name="Li A."/>
        </authorList>
    </citation>
    <scope>NUCLEOTIDE SEQUENCE [LARGE SCALE GENOMIC DNA]</scope>
    <source>
        <strain evidence="4">19110F47</strain>
    </source>
</reference>
<keyword evidence="2" id="KW-0812">Transmembrane</keyword>
<protein>
    <recommendedName>
        <fullName evidence="5">Holin</fullName>
    </recommendedName>
</protein>
<feature type="region of interest" description="Disordered" evidence="1">
    <location>
        <begin position="61"/>
        <end position="87"/>
    </location>
</feature>
<feature type="compositionally biased region" description="Basic and acidic residues" evidence="1">
    <location>
        <begin position="61"/>
        <end position="75"/>
    </location>
</feature>
<sequence length="87" mass="9531">MSNTTQIVDASGPVATGAGAGLTVVSWLATWDWGFLVGVIIGLAGLAISFANYLSNKQFQKRKDQREQEEHELKIAKLRGRRNAEQD</sequence>
<name>A0AAP9GV01_9GAMM</name>
<proteinExistence type="predicted"/>
<feature type="transmembrane region" description="Helical" evidence="2">
    <location>
        <begin position="33"/>
        <end position="54"/>
    </location>
</feature>
<evidence type="ECO:0000256" key="2">
    <source>
        <dbReference type="SAM" id="Phobius"/>
    </source>
</evidence>
<organism evidence="3 4">
    <name type="scientific">Acinetobacter towneri</name>
    <dbReference type="NCBI Taxonomy" id="202956"/>
    <lineage>
        <taxon>Bacteria</taxon>
        <taxon>Pseudomonadati</taxon>
        <taxon>Pseudomonadota</taxon>
        <taxon>Gammaproteobacteria</taxon>
        <taxon>Moraxellales</taxon>
        <taxon>Moraxellaceae</taxon>
        <taxon>Acinetobacter</taxon>
    </lineage>
</organism>
<evidence type="ECO:0000256" key="1">
    <source>
        <dbReference type="SAM" id="MobiDB-lite"/>
    </source>
</evidence>